<comment type="caution">
    <text evidence="1">The sequence shown here is derived from an EMBL/GenBank/DDBJ whole genome shotgun (WGS) entry which is preliminary data.</text>
</comment>
<proteinExistence type="predicted"/>
<feature type="non-terminal residue" evidence="1">
    <location>
        <position position="1"/>
    </location>
</feature>
<name>A0ACA9R7D0_9GLOM</name>
<organism evidence="1 2">
    <name type="scientific">Racocetra persica</name>
    <dbReference type="NCBI Taxonomy" id="160502"/>
    <lineage>
        <taxon>Eukaryota</taxon>
        <taxon>Fungi</taxon>
        <taxon>Fungi incertae sedis</taxon>
        <taxon>Mucoromycota</taxon>
        <taxon>Glomeromycotina</taxon>
        <taxon>Glomeromycetes</taxon>
        <taxon>Diversisporales</taxon>
        <taxon>Gigasporaceae</taxon>
        <taxon>Racocetra</taxon>
    </lineage>
</organism>
<evidence type="ECO:0000313" key="2">
    <source>
        <dbReference type="Proteomes" id="UP000789920"/>
    </source>
</evidence>
<evidence type="ECO:0000313" key="1">
    <source>
        <dbReference type="EMBL" id="CAG8779653.1"/>
    </source>
</evidence>
<protein>
    <submittedName>
        <fullName evidence="1">20867_t:CDS:1</fullName>
    </submittedName>
</protein>
<dbReference type="EMBL" id="CAJVQC010044494">
    <property type="protein sequence ID" value="CAG8779653.1"/>
    <property type="molecule type" value="Genomic_DNA"/>
</dbReference>
<reference evidence="1" key="1">
    <citation type="submission" date="2021-06" db="EMBL/GenBank/DDBJ databases">
        <authorList>
            <person name="Kallberg Y."/>
            <person name="Tangrot J."/>
            <person name="Rosling A."/>
        </authorList>
    </citation>
    <scope>NUCLEOTIDE SEQUENCE</scope>
    <source>
        <strain evidence="1">MA461A</strain>
    </source>
</reference>
<accession>A0ACA9R7D0</accession>
<sequence>PKQRERLEEVQIKFHEIHDSENEESCWPSAFNNNVRVEIDIREEIDDNNNDN</sequence>
<gene>
    <name evidence="1" type="ORF">RPERSI_LOCUS17388</name>
</gene>
<keyword evidence="2" id="KW-1185">Reference proteome</keyword>
<dbReference type="Proteomes" id="UP000789920">
    <property type="component" value="Unassembled WGS sequence"/>
</dbReference>